<dbReference type="InterPro" id="IPR029063">
    <property type="entry name" value="SAM-dependent_MTases_sf"/>
</dbReference>
<keyword evidence="1" id="KW-0489">Methyltransferase</keyword>
<keyword evidence="2" id="KW-1185">Reference proteome</keyword>
<accession>A0A7X1KCT4</accession>
<evidence type="ECO:0000313" key="1">
    <source>
        <dbReference type="EMBL" id="MBC2652608.1"/>
    </source>
</evidence>
<dbReference type="Proteomes" id="UP000520156">
    <property type="component" value="Unassembled WGS sequence"/>
</dbReference>
<dbReference type="Gene3D" id="3.40.50.150">
    <property type="entry name" value="Vaccinia Virus protein VP39"/>
    <property type="match status" value="2"/>
</dbReference>
<dbReference type="AlphaFoldDB" id="A0A7X1KCT4"/>
<keyword evidence="1" id="KW-0808">Transferase</keyword>
<dbReference type="GO" id="GO:0032259">
    <property type="term" value="P:methylation"/>
    <property type="evidence" value="ECO:0007669"/>
    <property type="project" value="UniProtKB-KW"/>
</dbReference>
<dbReference type="RefSeq" id="WP_185684015.1">
    <property type="nucleotide sequence ID" value="NZ_JACLAU010000022.1"/>
</dbReference>
<organism evidence="1 2">
    <name type="scientific">Novosphingobium aerophilum</name>
    <dbReference type="NCBI Taxonomy" id="2839843"/>
    <lineage>
        <taxon>Bacteria</taxon>
        <taxon>Pseudomonadati</taxon>
        <taxon>Pseudomonadota</taxon>
        <taxon>Alphaproteobacteria</taxon>
        <taxon>Sphingomonadales</taxon>
        <taxon>Sphingomonadaceae</taxon>
        <taxon>Novosphingobium</taxon>
    </lineage>
</organism>
<comment type="caution">
    <text evidence="1">The sequence shown here is derived from an EMBL/GenBank/DDBJ whole genome shotgun (WGS) entry which is preliminary data.</text>
</comment>
<evidence type="ECO:0000313" key="2">
    <source>
        <dbReference type="Proteomes" id="UP000520156"/>
    </source>
</evidence>
<sequence length="199" mass="20265">MTIVQANVLDQASTARRAMIDSQLRVSGVNDPAVLAAIERVAREDHVPAAQRDLAYIDRAIPLGDGHALPAPLFHGLALTEARIRPGEPVLVVSASGYLAALATALGAQVATATPAEAAAAPAGGPYALILVDGAIEHLPDGLAGLLAEGGRIVTGSVERGVTRLAVGTRAGGSVALLPLLEIGIPVLAEFAAPKRWSF</sequence>
<gene>
    <name evidence="1" type="ORF">H7F49_12930</name>
</gene>
<dbReference type="SUPFAM" id="SSF53335">
    <property type="entry name" value="S-adenosyl-L-methionine-dependent methyltransferases"/>
    <property type="match status" value="1"/>
</dbReference>
<proteinExistence type="predicted"/>
<protein>
    <submittedName>
        <fullName evidence="1">Protein-L-isoaspartate O-methyltransferase</fullName>
    </submittedName>
</protein>
<dbReference type="GO" id="GO:0008168">
    <property type="term" value="F:methyltransferase activity"/>
    <property type="evidence" value="ECO:0007669"/>
    <property type="project" value="UniProtKB-KW"/>
</dbReference>
<reference evidence="1 2" key="1">
    <citation type="submission" date="2020-08" db="EMBL/GenBank/DDBJ databases">
        <title>The genome sequence of Novosphingobium flavum 4Y4.</title>
        <authorList>
            <person name="Liu Y."/>
        </authorList>
    </citation>
    <scope>NUCLEOTIDE SEQUENCE [LARGE SCALE GENOMIC DNA]</scope>
    <source>
        <strain evidence="1 2">4Y4</strain>
    </source>
</reference>
<name>A0A7X1KCT4_9SPHN</name>
<dbReference type="EMBL" id="JACLAU010000022">
    <property type="protein sequence ID" value="MBC2652608.1"/>
    <property type="molecule type" value="Genomic_DNA"/>
</dbReference>
<dbReference type="Pfam" id="PF01135">
    <property type="entry name" value="PCMT"/>
    <property type="match status" value="1"/>
</dbReference>